<dbReference type="PROSITE" id="PS00221">
    <property type="entry name" value="MIP"/>
    <property type="match status" value="1"/>
</dbReference>
<dbReference type="AlphaFoldDB" id="A0A6J6NTN8"/>
<dbReference type="InterPro" id="IPR023271">
    <property type="entry name" value="Aquaporin-like"/>
</dbReference>
<dbReference type="PANTHER" id="PTHR19139:SF199">
    <property type="entry name" value="MIP17260P"/>
    <property type="match status" value="1"/>
</dbReference>
<dbReference type="SUPFAM" id="SSF81338">
    <property type="entry name" value="Aquaporin-like"/>
    <property type="match status" value="1"/>
</dbReference>
<feature type="transmembrane region" description="Helical" evidence="8">
    <location>
        <begin position="61"/>
        <end position="85"/>
    </location>
</feature>
<name>A0A6J6NTN8_9ZZZZ</name>
<accession>A0A6J6NTN8</accession>
<feature type="transmembrane region" description="Helical" evidence="8">
    <location>
        <begin position="37"/>
        <end position="55"/>
    </location>
</feature>
<reference evidence="9" key="1">
    <citation type="submission" date="2020-05" db="EMBL/GenBank/DDBJ databases">
        <authorList>
            <person name="Chiriac C."/>
            <person name="Salcher M."/>
            <person name="Ghai R."/>
            <person name="Kavagutti S V."/>
        </authorList>
    </citation>
    <scope>NUCLEOTIDE SEQUENCE</scope>
</reference>
<evidence type="ECO:0000256" key="4">
    <source>
        <dbReference type="ARBA" id="ARBA00022475"/>
    </source>
</evidence>
<dbReference type="Gene3D" id="1.20.1080.10">
    <property type="entry name" value="Glycerol uptake facilitator protein"/>
    <property type="match status" value="1"/>
</dbReference>
<evidence type="ECO:0000256" key="1">
    <source>
        <dbReference type="ARBA" id="ARBA00004651"/>
    </source>
</evidence>
<evidence type="ECO:0000256" key="2">
    <source>
        <dbReference type="ARBA" id="ARBA00006175"/>
    </source>
</evidence>
<evidence type="ECO:0000256" key="6">
    <source>
        <dbReference type="ARBA" id="ARBA00022989"/>
    </source>
</evidence>
<dbReference type="Pfam" id="PF00230">
    <property type="entry name" value="MIP"/>
    <property type="match status" value="1"/>
</dbReference>
<feature type="transmembrane region" description="Helical" evidence="8">
    <location>
        <begin position="155"/>
        <end position="176"/>
    </location>
</feature>
<keyword evidence="3" id="KW-0813">Transport</keyword>
<keyword evidence="7 8" id="KW-0472">Membrane</keyword>
<comment type="similarity">
    <text evidence="2">Belongs to the MIP/aquaporin (TC 1.A.8) family.</text>
</comment>
<dbReference type="PANTHER" id="PTHR19139">
    <property type="entry name" value="AQUAPORIN TRANSPORTER"/>
    <property type="match status" value="1"/>
</dbReference>
<protein>
    <submittedName>
        <fullName evidence="9">Unannotated protein</fullName>
    </submittedName>
</protein>
<evidence type="ECO:0000313" key="9">
    <source>
        <dbReference type="EMBL" id="CAB4687573.1"/>
    </source>
</evidence>
<feature type="transmembrane region" description="Helical" evidence="8">
    <location>
        <begin position="183"/>
        <end position="204"/>
    </location>
</feature>
<sequence>MPNVFVLSGEGSQAAISAAQSGGISVKINPRILGAEALGTAVLMLGGPGTAILMAPSESKLLAVSLAFGFSLLIMAYVIGPISGCHINPAVSFGLWVSRKISGAHALAAVIGQLIGAWLGGLIIWGIVKASNSNFGGEGFASNGYGAHSPAGYKLGSAAIAEIVFTALLVIVVLFTTTKKFSVGMGGLVAGITLALIHLISIPIDNTSVNPARSFGAAIFAAPSNEALKQLWAFVVFPLVGAAVGAAVFMLLNSAKAEAAEA</sequence>
<dbReference type="InterPro" id="IPR034294">
    <property type="entry name" value="Aquaporin_transptr"/>
</dbReference>
<proteinExistence type="inferred from homology"/>
<evidence type="ECO:0000256" key="8">
    <source>
        <dbReference type="SAM" id="Phobius"/>
    </source>
</evidence>
<comment type="subcellular location">
    <subcellularLocation>
        <location evidence="1">Cell membrane</location>
        <topology evidence="1">Multi-pass membrane protein</topology>
    </subcellularLocation>
</comment>
<evidence type="ECO:0000256" key="5">
    <source>
        <dbReference type="ARBA" id="ARBA00022692"/>
    </source>
</evidence>
<keyword evidence="4" id="KW-1003">Cell membrane</keyword>
<evidence type="ECO:0000256" key="3">
    <source>
        <dbReference type="ARBA" id="ARBA00022448"/>
    </source>
</evidence>
<keyword evidence="5 8" id="KW-0812">Transmembrane</keyword>
<dbReference type="InterPro" id="IPR000425">
    <property type="entry name" value="MIP"/>
</dbReference>
<dbReference type="GO" id="GO:0005886">
    <property type="term" value="C:plasma membrane"/>
    <property type="evidence" value="ECO:0007669"/>
    <property type="project" value="UniProtKB-SubCell"/>
</dbReference>
<organism evidence="9">
    <name type="scientific">freshwater metagenome</name>
    <dbReference type="NCBI Taxonomy" id="449393"/>
    <lineage>
        <taxon>unclassified sequences</taxon>
        <taxon>metagenomes</taxon>
        <taxon>ecological metagenomes</taxon>
    </lineage>
</organism>
<feature type="transmembrane region" description="Helical" evidence="8">
    <location>
        <begin position="106"/>
        <end position="128"/>
    </location>
</feature>
<dbReference type="PRINTS" id="PR00783">
    <property type="entry name" value="MINTRINSICP"/>
</dbReference>
<dbReference type="InterPro" id="IPR022357">
    <property type="entry name" value="MIP_CS"/>
</dbReference>
<dbReference type="GO" id="GO:0015250">
    <property type="term" value="F:water channel activity"/>
    <property type="evidence" value="ECO:0007669"/>
    <property type="project" value="TreeGrafter"/>
</dbReference>
<keyword evidence="6 8" id="KW-1133">Transmembrane helix</keyword>
<dbReference type="EMBL" id="CAEZXM010000081">
    <property type="protein sequence ID" value="CAB4687573.1"/>
    <property type="molecule type" value="Genomic_DNA"/>
</dbReference>
<feature type="transmembrane region" description="Helical" evidence="8">
    <location>
        <begin position="231"/>
        <end position="252"/>
    </location>
</feature>
<evidence type="ECO:0000256" key="7">
    <source>
        <dbReference type="ARBA" id="ARBA00023136"/>
    </source>
</evidence>
<gene>
    <name evidence="9" type="ORF">UFOPK2366_00566</name>
</gene>